<proteinExistence type="inferred from homology"/>
<dbReference type="SUPFAM" id="SSF52540">
    <property type="entry name" value="P-loop containing nucleoside triphosphate hydrolases"/>
    <property type="match status" value="1"/>
</dbReference>
<keyword evidence="3" id="KW-1003">Cell membrane</keyword>
<evidence type="ECO:0000256" key="1">
    <source>
        <dbReference type="ARBA" id="ARBA00005020"/>
    </source>
</evidence>
<evidence type="ECO:0000256" key="8">
    <source>
        <dbReference type="ARBA" id="ARBA00022741"/>
    </source>
</evidence>
<dbReference type="GO" id="GO:0016887">
    <property type="term" value="F:ATP hydrolysis activity"/>
    <property type="evidence" value="ECO:0007669"/>
    <property type="project" value="InterPro"/>
</dbReference>
<dbReference type="InterPro" id="IPR003593">
    <property type="entry name" value="AAA+_ATPase"/>
</dbReference>
<feature type="domain" description="ABC transporter" evidence="13">
    <location>
        <begin position="1"/>
        <end position="201"/>
    </location>
</feature>
<reference evidence="14" key="1">
    <citation type="submission" date="2020-08" db="EMBL/GenBank/DDBJ databases">
        <title>Multicomponent nature underlies the extraordinary mechanical properties of spider dragline silk.</title>
        <authorList>
            <person name="Kono N."/>
            <person name="Nakamura H."/>
            <person name="Mori M."/>
            <person name="Yoshida Y."/>
            <person name="Ohtoshi R."/>
            <person name="Malay A.D."/>
            <person name="Moran D.A.P."/>
            <person name="Tomita M."/>
            <person name="Numata K."/>
            <person name="Arakawa K."/>
        </authorList>
    </citation>
    <scope>NUCLEOTIDE SEQUENCE</scope>
</reference>
<keyword evidence="11" id="KW-1133">Transmembrane helix</keyword>
<dbReference type="SUPFAM" id="SSF56112">
    <property type="entry name" value="Protein kinase-like (PK-like)"/>
    <property type="match status" value="1"/>
</dbReference>
<comment type="similarity">
    <text evidence="2">Belongs to the protein kinase superfamily. ADCK protein kinase family.</text>
</comment>
<dbReference type="Pfam" id="PF00005">
    <property type="entry name" value="ABC_tran"/>
    <property type="match status" value="1"/>
</dbReference>
<evidence type="ECO:0000256" key="4">
    <source>
        <dbReference type="ARBA" id="ARBA00022519"/>
    </source>
</evidence>
<comment type="caution">
    <text evidence="14">The sequence shown here is derived from an EMBL/GenBank/DDBJ whole genome shotgun (WGS) entry which is preliminary data.</text>
</comment>
<gene>
    <name evidence="14" type="primary">znuC</name>
    <name evidence="14" type="ORF">TNIN_39221</name>
</gene>
<dbReference type="GO" id="GO:0006744">
    <property type="term" value="P:ubiquinone biosynthetic process"/>
    <property type="evidence" value="ECO:0007669"/>
    <property type="project" value="UniProtKB-KW"/>
</dbReference>
<evidence type="ECO:0000256" key="2">
    <source>
        <dbReference type="ARBA" id="ARBA00009670"/>
    </source>
</evidence>
<dbReference type="OrthoDB" id="427480at2759"/>
<dbReference type="PANTHER" id="PTHR10566">
    <property type="entry name" value="CHAPERONE-ACTIVITY OF BC1 COMPLEX CABC1 -RELATED"/>
    <property type="match status" value="1"/>
</dbReference>
<evidence type="ECO:0000256" key="9">
    <source>
        <dbReference type="ARBA" id="ARBA00022777"/>
    </source>
</evidence>
<keyword evidence="7" id="KW-0812">Transmembrane</keyword>
<dbReference type="Pfam" id="PF03109">
    <property type="entry name" value="ABC1"/>
    <property type="match status" value="1"/>
</dbReference>
<keyword evidence="12" id="KW-0472">Membrane</keyword>
<dbReference type="InterPro" id="IPR004147">
    <property type="entry name" value="ABC1_dom"/>
</dbReference>
<organism evidence="14 15">
    <name type="scientific">Trichonephila inaurata madagascariensis</name>
    <dbReference type="NCBI Taxonomy" id="2747483"/>
    <lineage>
        <taxon>Eukaryota</taxon>
        <taxon>Metazoa</taxon>
        <taxon>Ecdysozoa</taxon>
        <taxon>Arthropoda</taxon>
        <taxon>Chelicerata</taxon>
        <taxon>Arachnida</taxon>
        <taxon>Araneae</taxon>
        <taxon>Araneomorphae</taxon>
        <taxon>Entelegynae</taxon>
        <taxon>Araneoidea</taxon>
        <taxon>Nephilidae</taxon>
        <taxon>Trichonephila</taxon>
        <taxon>Trichonephila inaurata</taxon>
    </lineage>
</organism>
<keyword evidence="10 14" id="KW-0067">ATP-binding</keyword>
<dbReference type="Proteomes" id="UP000886998">
    <property type="component" value="Unassembled WGS sequence"/>
</dbReference>
<evidence type="ECO:0000259" key="13">
    <source>
        <dbReference type="PROSITE" id="PS50893"/>
    </source>
</evidence>
<keyword evidence="5" id="KW-0808">Transferase</keyword>
<dbReference type="Gene3D" id="3.40.50.300">
    <property type="entry name" value="P-loop containing nucleotide triphosphate hydrolases"/>
    <property type="match status" value="1"/>
</dbReference>
<evidence type="ECO:0000256" key="5">
    <source>
        <dbReference type="ARBA" id="ARBA00022679"/>
    </source>
</evidence>
<dbReference type="GO" id="GO:0005524">
    <property type="term" value="F:ATP binding"/>
    <property type="evidence" value="ECO:0007669"/>
    <property type="project" value="UniProtKB-KW"/>
</dbReference>
<keyword evidence="8" id="KW-0547">Nucleotide-binding</keyword>
<evidence type="ECO:0000256" key="6">
    <source>
        <dbReference type="ARBA" id="ARBA00022688"/>
    </source>
</evidence>
<dbReference type="PANTHER" id="PTHR10566:SF113">
    <property type="entry name" value="PROTEIN ACTIVITY OF BC1 COMPLEX KINASE 7, CHLOROPLASTIC"/>
    <property type="match status" value="1"/>
</dbReference>
<dbReference type="InterPro" id="IPR003439">
    <property type="entry name" value="ABC_transporter-like_ATP-bd"/>
</dbReference>
<dbReference type="AlphaFoldDB" id="A0A8X7CG97"/>
<sequence>MFMERGDVITILGPNGGGKTSLVKAIAGINKSCTGSIVFADNIKIGYMPQNFSISNLMPITVEYFLLNSSLKRLKKNQSIITEAIELVGIGNILKNQVLEISAGQTQLLLLARCLIAEPDLIILDEPVSAMDINARAKFYDIINKIAKKRLVSILMTSHDLNSALPSSDYLRSKMIQNILRLLHITTVLTRYNILPYLLPPSKKSINKIQGHKLKCALEKLGPVFIKFGQSISSRTDVLNEDITNNLLLICDRLPSFSHKIAVKTIESEFNCKLSDIFSSFSEKPIAAASISQVHRAVTTEGKEVAVKVLRPNIEKAFARDIKMLSWLAEIAEKFSEQSKRLKPIELVKTFAEICRVELDLRFEAAHSSELKENTKDDRGFYIPEVDWNRTSRKVLTLEWIEATPIYEVEKLNNHKQIAINLIESFCNQVYRDCFFHADMHPGNLMVDSNNNIIALDCGIMGRIDRETCYYVIEILKGFLNRNYDHVAKMHFKAGYVSSQHRNFVTACRAIGEPIIGQPIQKISFASLLAQLLKITGDFDMKVQTQLLLLQKTMILLEGTCRKIYPEINMWKVVEAWISSQHESKIGYREKIRSSYPVKTIQGIFSLIEKLNLIADKKLQVKNKSNGKVYFLLWSRVENVQFSTFFIA</sequence>
<dbReference type="InterPro" id="IPR045308">
    <property type="entry name" value="UbiB_bact"/>
</dbReference>
<dbReference type="InterPro" id="IPR011009">
    <property type="entry name" value="Kinase-like_dom_sf"/>
</dbReference>
<dbReference type="SMART" id="SM00382">
    <property type="entry name" value="AAA"/>
    <property type="match status" value="1"/>
</dbReference>
<evidence type="ECO:0000313" key="15">
    <source>
        <dbReference type="Proteomes" id="UP000886998"/>
    </source>
</evidence>
<evidence type="ECO:0000313" key="14">
    <source>
        <dbReference type="EMBL" id="GFY65421.1"/>
    </source>
</evidence>
<dbReference type="InterPro" id="IPR010232">
    <property type="entry name" value="UbiB"/>
</dbReference>
<comment type="pathway">
    <text evidence="1">Cofactor biosynthesis; ubiquinone biosynthesis [regulation].</text>
</comment>
<keyword evidence="4" id="KW-0997">Cell inner membrane</keyword>
<accession>A0A8X7CG97</accession>
<evidence type="ECO:0000256" key="10">
    <source>
        <dbReference type="ARBA" id="ARBA00022840"/>
    </source>
</evidence>
<evidence type="ECO:0000256" key="7">
    <source>
        <dbReference type="ARBA" id="ARBA00022692"/>
    </source>
</evidence>
<dbReference type="NCBIfam" id="TIGR01982">
    <property type="entry name" value="UbiB"/>
    <property type="match status" value="1"/>
</dbReference>
<dbReference type="InterPro" id="IPR027417">
    <property type="entry name" value="P-loop_NTPase"/>
</dbReference>
<evidence type="ECO:0000256" key="3">
    <source>
        <dbReference type="ARBA" id="ARBA00022475"/>
    </source>
</evidence>
<keyword evidence="15" id="KW-1185">Reference proteome</keyword>
<evidence type="ECO:0000256" key="12">
    <source>
        <dbReference type="ARBA" id="ARBA00023136"/>
    </source>
</evidence>
<dbReference type="GO" id="GO:0016301">
    <property type="term" value="F:kinase activity"/>
    <property type="evidence" value="ECO:0007669"/>
    <property type="project" value="UniProtKB-KW"/>
</dbReference>
<dbReference type="EMBL" id="BMAV01015538">
    <property type="protein sequence ID" value="GFY65421.1"/>
    <property type="molecule type" value="Genomic_DNA"/>
</dbReference>
<evidence type="ECO:0000256" key="11">
    <source>
        <dbReference type="ARBA" id="ARBA00022989"/>
    </source>
</evidence>
<dbReference type="InterPro" id="IPR050154">
    <property type="entry name" value="UbiB_kinase"/>
</dbReference>
<dbReference type="CDD" id="cd13972">
    <property type="entry name" value="UbiB"/>
    <property type="match status" value="1"/>
</dbReference>
<dbReference type="PROSITE" id="PS50893">
    <property type="entry name" value="ABC_TRANSPORTER_2"/>
    <property type="match status" value="1"/>
</dbReference>
<keyword evidence="6" id="KW-0831">Ubiquinone biosynthesis</keyword>
<protein>
    <submittedName>
        <fullName evidence="14">Zinc import ATP-binding protein ZnuC</fullName>
    </submittedName>
</protein>
<name>A0A8X7CG97_9ARAC</name>
<keyword evidence="9" id="KW-0418">Kinase</keyword>